<dbReference type="OrthoDB" id="8526884at2"/>
<reference evidence="5 6" key="2">
    <citation type="journal article" date="2011" name="J. Bacteriol.">
        <title>Genomes of three methylotrophs from a single niche uncover genetic and metabolic divergence of Methylophilaceae.</title>
        <authorList>
            <person name="Lapidus A."/>
            <person name="Clum A."/>
            <person name="Labutti K."/>
            <person name="Kaluzhnaya M.G."/>
            <person name="Lim S."/>
            <person name="Beck D.A."/>
            <person name="Glavina Del Rio T."/>
            <person name="Nolan M."/>
            <person name="Mavromatis K."/>
            <person name="Huntemann M."/>
            <person name="Lucas S."/>
            <person name="Lidstrom M.E."/>
            <person name="Ivanova N."/>
            <person name="Chistoserdova L."/>
        </authorList>
    </citation>
    <scope>NUCLEOTIDE SEQUENCE [LARGE SCALE GENOMIC DNA]</scope>
    <source>
        <strain evidence="6">JLW8 / ATCC BAA-1282 / DSM 17540</strain>
    </source>
</reference>
<dbReference type="EMBL" id="CP001672">
    <property type="protein sequence ID" value="ACT47062.1"/>
    <property type="molecule type" value="Genomic_DNA"/>
</dbReference>
<keyword evidence="6" id="KW-1185">Reference proteome</keyword>
<keyword evidence="1" id="KW-0812">Transmembrane</keyword>
<dbReference type="PANTHER" id="PTHR46663">
    <property type="entry name" value="DIGUANYLATE CYCLASE DGCT-RELATED"/>
    <property type="match status" value="1"/>
</dbReference>
<dbReference type="CDD" id="cd01949">
    <property type="entry name" value="GGDEF"/>
    <property type="match status" value="1"/>
</dbReference>
<feature type="domain" description="PAC" evidence="3">
    <location>
        <begin position="173"/>
        <end position="225"/>
    </location>
</feature>
<dbReference type="Pfam" id="PF13426">
    <property type="entry name" value="PAS_9"/>
    <property type="match status" value="1"/>
</dbReference>
<dbReference type="SMART" id="SM00086">
    <property type="entry name" value="PAC"/>
    <property type="match status" value="2"/>
</dbReference>
<reference evidence="6" key="1">
    <citation type="submission" date="2009-07" db="EMBL/GenBank/DDBJ databases">
        <title>Complete sequence of Methylotenera mobilis JLW8.</title>
        <authorList>
            <consortium name="US DOE Joint Genome Institute"/>
            <person name="Lucas S."/>
            <person name="Copeland A."/>
            <person name="Lapidus A."/>
            <person name="Glavina del Rio T."/>
            <person name="Tice H."/>
            <person name="Bruce D."/>
            <person name="Goodwin L."/>
            <person name="Pitluck S."/>
            <person name="LaButti K.M."/>
            <person name="Clum A."/>
            <person name="Larimer F."/>
            <person name="Land M."/>
            <person name="Hauser L."/>
            <person name="Kyrpides N."/>
            <person name="Mikhailova N."/>
            <person name="Kayluzhnaya M."/>
            <person name="Chistoserdova L."/>
        </authorList>
    </citation>
    <scope>NUCLEOTIDE SEQUENCE [LARGE SCALE GENOMIC DNA]</scope>
    <source>
        <strain evidence="6">JLW8 / ATCC BAA-1282 / DSM 17540</strain>
    </source>
</reference>
<name>C6WYT7_METML</name>
<protein>
    <submittedName>
        <fullName evidence="5">Diguanylate cyclase with PAS/PAC sensor</fullName>
    </submittedName>
</protein>
<dbReference type="NCBIfam" id="TIGR00254">
    <property type="entry name" value="GGDEF"/>
    <property type="match status" value="1"/>
</dbReference>
<dbReference type="InterPro" id="IPR013656">
    <property type="entry name" value="PAS_4"/>
</dbReference>
<dbReference type="PROSITE" id="PS50112">
    <property type="entry name" value="PAS"/>
    <property type="match status" value="1"/>
</dbReference>
<keyword evidence="1" id="KW-0472">Membrane</keyword>
<evidence type="ECO:0000313" key="5">
    <source>
        <dbReference type="EMBL" id="ACT47062.1"/>
    </source>
</evidence>
<dbReference type="Pfam" id="PF08448">
    <property type="entry name" value="PAS_4"/>
    <property type="match status" value="1"/>
</dbReference>
<dbReference type="PROSITE" id="PS50887">
    <property type="entry name" value="GGDEF"/>
    <property type="match status" value="1"/>
</dbReference>
<evidence type="ECO:0000259" key="3">
    <source>
        <dbReference type="PROSITE" id="PS50113"/>
    </source>
</evidence>
<feature type="transmembrane region" description="Helical" evidence="1">
    <location>
        <begin position="49"/>
        <end position="68"/>
    </location>
</feature>
<feature type="transmembrane region" description="Helical" evidence="1">
    <location>
        <begin position="12"/>
        <end position="37"/>
    </location>
</feature>
<dbReference type="InterPro" id="IPR035965">
    <property type="entry name" value="PAS-like_dom_sf"/>
</dbReference>
<dbReference type="NCBIfam" id="TIGR00229">
    <property type="entry name" value="sensory_box"/>
    <property type="match status" value="2"/>
</dbReference>
<dbReference type="AlphaFoldDB" id="C6WYT7"/>
<evidence type="ECO:0000256" key="1">
    <source>
        <dbReference type="SAM" id="Phobius"/>
    </source>
</evidence>
<dbReference type="InterPro" id="IPR043128">
    <property type="entry name" value="Rev_trsase/Diguanyl_cyclase"/>
</dbReference>
<dbReference type="Pfam" id="PF00990">
    <property type="entry name" value="GGDEF"/>
    <property type="match status" value="1"/>
</dbReference>
<gene>
    <name evidence="5" type="ordered locus">Mmol_0152</name>
</gene>
<dbReference type="InterPro" id="IPR000700">
    <property type="entry name" value="PAS-assoc_C"/>
</dbReference>
<dbReference type="SUPFAM" id="SSF55073">
    <property type="entry name" value="Nucleotide cyclase"/>
    <property type="match status" value="1"/>
</dbReference>
<dbReference type="PANTHER" id="PTHR46663:SF3">
    <property type="entry name" value="SLL0267 PROTEIN"/>
    <property type="match status" value="1"/>
</dbReference>
<feature type="domain" description="PAS" evidence="2">
    <location>
        <begin position="221"/>
        <end position="266"/>
    </location>
</feature>
<dbReference type="GO" id="GO:0003824">
    <property type="term" value="F:catalytic activity"/>
    <property type="evidence" value="ECO:0007669"/>
    <property type="project" value="UniProtKB-ARBA"/>
</dbReference>
<dbReference type="PROSITE" id="PS50113">
    <property type="entry name" value="PAC"/>
    <property type="match status" value="2"/>
</dbReference>
<evidence type="ECO:0000259" key="4">
    <source>
        <dbReference type="PROSITE" id="PS50887"/>
    </source>
</evidence>
<dbReference type="InterPro" id="IPR001610">
    <property type="entry name" value="PAC"/>
</dbReference>
<keyword evidence="1" id="KW-1133">Transmembrane helix</keyword>
<dbReference type="SUPFAM" id="SSF55785">
    <property type="entry name" value="PYP-like sensor domain (PAS domain)"/>
    <property type="match status" value="2"/>
</dbReference>
<dbReference type="Gene3D" id="3.30.70.270">
    <property type="match status" value="1"/>
</dbReference>
<organism evidence="5 6">
    <name type="scientific">Methylotenera mobilis (strain JLW8 / ATCC BAA-1282 / DSM 17540)</name>
    <dbReference type="NCBI Taxonomy" id="583345"/>
    <lineage>
        <taxon>Bacteria</taxon>
        <taxon>Pseudomonadati</taxon>
        <taxon>Pseudomonadota</taxon>
        <taxon>Betaproteobacteria</taxon>
        <taxon>Nitrosomonadales</taxon>
        <taxon>Methylophilaceae</taxon>
        <taxon>Methylotenera</taxon>
    </lineage>
</organism>
<dbReference type="FunFam" id="3.30.70.270:FF:000001">
    <property type="entry name" value="Diguanylate cyclase domain protein"/>
    <property type="match status" value="1"/>
</dbReference>
<dbReference type="CDD" id="cd00130">
    <property type="entry name" value="PAS"/>
    <property type="match status" value="2"/>
</dbReference>
<dbReference type="SMART" id="SM00267">
    <property type="entry name" value="GGDEF"/>
    <property type="match status" value="1"/>
</dbReference>
<dbReference type="SMART" id="SM00091">
    <property type="entry name" value="PAS"/>
    <property type="match status" value="2"/>
</dbReference>
<dbReference type="RefSeq" id="WP_012777519.1">
    <property type="nucleotide sequence ID" value="NC_012968.1"/>
</dbReference>
<proteinExistence type="predicted"/>
<feature type="domain" description="PAC" evidence="3">
    <location>
        <begin position="294"/>
        <end position="346"/>
    </location>
</feature>
<dbReference type="InterPro" id="IPR000014">
    <property type="entry name" value="PAS"/>
</dbReference>
<dbReference type="HOGENOM" id="CLU_000445_11_4_4"/>
<sequence length="526" mass="59457">MGRPSSNIVSKYSLSVMWLTCSVLAILITSGFLIWLQRLLERKVALSEFIVIVLSSLLINGLAIYLFARHNKRILASKIAAMNIDFKTLKQSESRLQKIEYYQRAFIDSLPFMVWLKDEESRFISVNKVHANNYGEDSPEKMIGKTDFDYSPKELAEYYRQEDLSVLESRQPKLVDETFIDPEGKTHWIETFKAPVTDNDGNLLGTVGFARDISEQKRIENELKVSAIAMESQEGIIITDANSKILKINDAFTKITGFTSEEAVGNRMTLLKSGVHDAAFYKEMWESISTQGSWQGEIWNKRKSGEIYPEWLTISAVKNAEGVVTNYVGTMIDITARKSIEERVHHMAHYDPLTDLPNRSLLTDRLHQALAQARRENAMLAVMFLDLDKFKIVNDTLGHDIGDALLKAVAIRLTNCFKRQTDTVSRLGGDEFVVLLAKIETEQDVAMVAQEVIQSLTETFYIEEHVINISCSIGISLHPKNGNDVASLLRSADNAMYESKHAGRGCFRFYNNIANQSSLDNQTESP</sequence>
<feature type="domain" description="GGDEF" evidence="4">
    <location>
        <begin position="378"/>
        <end position="512"/>
    </location>
</feature>
<evidence type="ECO:0000259" key="2">
    <source>
        <dbReference type="PROSITE" id="PS50112"/>
    </source>
</evidence>
<dbReference type="InterPro" id="IPR000160">
    <property type="entry name" value="GGDEF_dom"/>
</dbReference>
<dbReference type="STRING" id="583345.Mmol_0152"/>
<accession>C6WYT7</accession>
<dbReference type="Gene3D" id="3.30.450.20">
    <property type="entry name" value="PAS domain"/>
    <property type="match status" value="2"/>
</dbReference>
<dbReference type="KEGG" id="mmb:Mmol_0152"/>
<evidence type="ECO:0000313" key="6">
    <source>
        <dbReference type="Proteomes" id="UP000002742"/>
    </source>
</evidence>
<dbReference type="Proteomes" id="UP000002742">
    <property type="component" value="Chromosome"/>
</dbReference>
<dbReference type="InterPro" id="IPR052163">
    <property type="entry name" value="DGC-Regulatory_Protein"/>
</dbReference>
<dbReference type="eggNOG" id="COG5001">
    <property type="taxonomic scope" value="Bacteria"/>
</dbReference>
<dbReference type="InterPro" id="IPR029787">
    <property type="entry name" value="Nucleotide_cyclase"/>
</dbReference>